<dbReference type="EMBL" id="JAIZTC010000010">
    <property type="protein sequence ID" value="MCA8383124.1"/>
    <property type="molecule type" value="Genomic_DNA"/>
</dbReference>
<sequence>MPEEVGIKIWQPQLQSMQAEGPMGPDVAAILIARDQQVDGGVPEIVGHKILEYHALSRVDELNAFASLPNVF</sequence>
<protein>
    <submittedName>
        <fullName evidence="1">Uncharacterized protein</fullName>
    </submittedName>
</protein>
<gene>
    <name evidence="1" type="ORF">LGN22_29865</name>
</gene>
<dbReference type="Proteomes" id="UP001199070">
    <property type="component" value="Unassembled WGS sequence"/>
</dbReference>
<organism evidence="1 2">
    <name type="scientific">Burkholderia cenocepacia</name>
    <dbReference type="NCBI Taxonomy" id="95486"/>
    <lineage>
        <taxon>Bacteria</taxon>
        <taxon>Pseudomonadati</taxon>
        <taxon>Pseudomonadota</taxon>
        <taxon>Betaproteobacteria</taxon>
        <taxon>Burkholderiales</taxon>
        <taxon>Burkholderiaceae</taxon>
        <taxon>Burkholderia</taxon>
        <taxon>Burkholderia cepacia complex</taxon>
    </lineage>
</organism>
<proteinExistence type="predicted"/>
<comment type="caution">
    <text evidence="1">The sequence shown here is derived from an EMBL/GenBank/DDBJ whole genome shotgun (WGS) entry which is preliminary data.</text>
</comment>
<evidence type="ECO:0000313" key="2">
    <source>
        <dbReference type="Proteomes" id="UP001199070"/>
    </source>
</evidence>
<dbReference type="AlphaFoldDB" id="A0AAW4TQV2"/>
<accession>A0AAW4TQV2</accession>
<dbReference type="RefSeq" id="WP_175684206.1">
    <property type="nucleotide sequence ID" value="NZ_CADEQA010000023.1"/>
</dbReference>
<reference evidence="1" key="1">
    <citation type="submission" date="2023-08" db="EMBL/GenBank/DDBJ databases">
        <title>A collection of bacterial strains from the Burkholderia cepacia Research Laboratory and Repository.</title>
        <authorList>
            <person name="Lipuma J."/>
            <person name="Spilker T."/>
        </authorList>
    </citation>
    <scope>NUCLEOTIDE SEQUENCE</scope>
    <source>
        <strain evidence="1">AU0862</strain>
    </source>
</reference>
<name>A0AAW4TQV2_9BURK</name>
<evidence type="ECO:0000313" key="1">
    <source>
        <dbReference type="EMBL" id="MCA8383124.1"/>
    </source>
</evidence>